<dbReference type="InterPro" id="IPR036890">
    <property type="entry name" value="HATPase_C_sf"/>
</dbReference>
<keyword evidence="6" id="KW-0418">Kinase</keyword>
<keyword evidence="9" id="KW-1133">Transmembrane helix</keyword>
<dbReference type="Pfam" id="PF00512">
    <property type="entry name" value="HisKA"/>
    <property type="match status" value="1"/>
</dbReference>
<dbReference type="RefSeq" id="WP_389362745.1">
    <property type="nucleotide sequence ID" value="NZ_JBIACK010000011.1"/>
</dbReference>
<keyword evidence="7 12" id="KW-0067">ATP-binding</keyword>
<dbReference type="GO" id="GO:0005524">
    <property type="term" value="F:ATP binding"/>
    <property type="evidence" value="ECO:0007669"/>
    <property type="project" value="UniProtKB-KW"/>
</dbReference>
<dbReference type="PROSITE" id="PS50113">
    <property type="entry name" value="PAC"/>
    <property type="match status" value="1"/>
</dbReference>
<dbReference type="InterPro" id="IPR004358">
    <property type="entry name" value="Sig_transdc_His_kin-like_C"/>
</dbReference>
<dbReference type="InterPro" id="IPR035965">
    <property type="entry name" value="PAS-like_dom_sf"/>
</dbReference>
<keyword evidence="13" id="KW-1185">Reference proteome</keyword>
<feature type="transmembrane region" description="Helical" evidence="9">
    <location>
        <begin position="35"/>
        <end position="57"/>
    </location>
</feature>
<evidence type="ECO:0000259" key="10">
    <source>
        <dbReference type="PROSITE" id="PS50109"/>
    </source>
</evidence>
<gene>
    <name evidence="12" type="ORF">ACFYKX_19440</name>
</gene>
<dbReference type="Pfam" id="PF02518">
    <property type="entry name" value="HATPase_c"/>
    <property type="match status" value="1"/>
</dbReference>
<dbReference type="Gene3D" id="3.30.565.10">
    <property type="entry name" value="Histidine kinase-like ATPase, C-terminal domain"/>
    <property type="match status" value="1"/>
</dbReference>
<evidence type="ECO:0000256" key="5">
    <source>
        <dbReference type="ARBA" id="ARBA00022741"/>
    </source>
</evidence>
<sequence>MAKKNKILLFVIISLLYLLITEVMIFLFVNESFLAITHIGKNLIFVLFTIGFVITLFKKQTFTRAGKNDEQHLSTLINSMVDFVCFKDGEGRWLETNQFGLKLFQIEHVDYKGKTDTDLAEHTEFYREALIYCQEVSDRIAWENRTTTRCEEVIPMPNGLTKTFDTIKQPLFNEDGSRKALIVMGRDITERKLAEEKLLRSEKLSVIGELAASVAHEIRNPLTSLKGFVQFMKPDNRQNGMYYDIMLSELDRINHIVGELLLLAKPQEITFSKCDLSKTLKDVISLLEPQATMTNVQLEYTTSGPCLVECEVNQMKQLLINIIKNGIEASGEKGTVSINIKQKDHEKVLITVSDTGLGIPDEFLNRLGEPFYSSKERGTGLGLTVSFKIVQQHKGEIHFKKNEDCGTTVEIELPNVQ</sequence>
<evidence type="ECO:0000256" key="4">
    <source>
        <dbReference type="ARBA" id="ARBA00022679"/>
    </source>
</evidence>
<keyword evidence="5" id="KW-0547">Nucleotide-binding</keyword>
<dbReference type="InterPro" id="IPR003661">
    <property type="entry name" value="HisK_dim/P_dom"/>
</dbReference>
<keyword evidence="9" id="KW-0812">Transmembrane</keyword>
<evidence type="ECO:0000313" key="13">
    <source>
        <dbReference type="Proteomes" id="UP001601059"/>
    </source>
</evidence>
<keyword evidence="8" id="KW-0902">Two-component regulatory system</keyword>
<keyword evidence="4" id="KW-0808">Transferase</keyword>
<dbReference type="EC" id="2.7.13.3" evidence="2"/>
<evidence type="ECO:0000256" key="7">
    <source>
        <dbReference type="ARBA" id="ARBA00022840"/>
    </source>
</evidence>
<dbReference type="Proteomes" id="UP001601059">
    <property type="component" value="Unassembled WGS sequence"/>
</dbReference>
<dbReference type="SUPFAM" id="SSF55785">
    <property type="entry name" value="PYP-like sensor domain (PAS domain)"/>
    <property type="match status" value="1"/>
</dbReference>
<feature type="domain" description="PAC" evidence="11">
    <location>
        <begin position="148"/>
        <end position="200"/>
    </location>
</feature>
<evidence type="ECO:0000256" key="3">
    <source>
        <dbReference type="ARBA" id="ARBA00022553"/>
    </source>
</evidence>
<evidence type="ECO:0000259" key="11">
    <source>
        <dbReference type="PROSITE" id="PS50113"/>
    </source>
</evidence>
<dbReference type="PROSITE" id="PS50109">
    <property type="entry name" value="HIS_KIN"/>
    <property type="match status" value="1"/>
</dbReference>
<reference evidence="12 13" key="1">
    <citation type="submission" date="2024-08" db="EMBL/GenBank/DDBJ databases">
        <title>Two novel Cytobacillus novel species.</title>
        <authorList>
            <person name="Liu G."/>
        </authorList>
    </citation>
    <scope>NUCLEOTIDE SEQUENCE [LARGE SCALE GENOMIC DNA]</scope>
    <source>
        <strain evidence="12 13">FJAT-54145</strain>
    </source>
</reference>
<protein>
    <recommendedName>
        <fullName evidence="2">histidine kinase</fullName>
        <ecNumber evidence="2">2.7.13.3</ecNumber>
    </recommendedName>
</protein>
<dbReference type="Pfam" id="PF08448">
    <property type="entry name" value="PAS_4"/>
    <property type="match status" value="1"/>
</dbReference>
<dbReference type="PANTHER" id="PTHR43065:SF34">
    <property type="entry name" value="SPORULATION KINASE A"/>
    <property type="match status" value="1"/>
</dbReference>
<evidence type="ECO:0000256" key="8">
    <source>
        <dbReference type="ARBA" id="ARBA00023012"/>
    </source>
</evidence>
<dbReference type="Gene3D" id="3.30.450.20">
    <property type="entry name" value="PAS domain"/>
    <property type="match status" value="1"/>
</dbReference>
<dbReference type="SUPFAM" id="SSF47384">
    <property type="entry name" value="Homodimeric domain of signal transducing histidine kinase"/>
    <property type="match status" value="1"/>
</dbReference>
<evidence type="ECO:0000256" key="9">
    <source>
        <dbReference type="SAM" id="Phobius"/>
    </source>
</evidence>
<evidence type="ECO:0000256" key="1">
    <source>
        <dbReference type="ARBA" id="ARBA00000085"/>
    </source>
</evidence>
<keyword evidence="3" id="KW-0597">Phosphoprotein</keyword>
<dbReference type="InterPro" id="IPR000700">
    <property type="entry name" value="PAS-assoc_C"/>
</dbReference>
<dbReference type="InterPro" id="IPR000014">
    <property type="entry name" value="PAS"/>
</dbReference>
<dbReference type="InterPro" id="IPR005467">
    <property type="entry name" value="His_kinase_dom"/>
</dbReference>
<accession>A0ABW6KF39</accession>
<dbReference type="CDD" id="cd00075">
    <property type="entry name" value="HATPase"/>
    <property type="match status" value="1"/>
</dbReference>
<dbReference type="Gene3D" id="1.10.287.130">
    <property type="match status" value="1"/>
</dbReference>
<feature type="domain" description="Histidine kinase" evidence="10">
    <location>
        <begin position="213"/>
        <end position="417"/>
    </location>
</feature>
<name>A0ABW6KF39_9BACI</name>
<dbReference type="NCBIfam" id="TIGR00229">
    <property type="entry name" value="sensory_box"/>
    <property type="match status" value="1"/>
</dbReference>
<comment type="catalytic activity">
    <reaction evidence="1">
        <text>ATP + protein L-histidine = ADP + protein N-phospho-L-histidine.</text>
        <dbReference type="EC" id="2.7.13.3"/>
    </reaction>
</comment>
<dbReference type="PRINTS" id="PR00344">
    <property type="entry name" value="BCTRLSENSOR"/>
</dbReference>
<dbReference type="InterPro" id="IPR003594">
    <property type="entry name" value="HATPase_dom"/>
</dbReference>
<dbReference type="EMBL" id="JBIACK010000011">
    <property type="protein sequence ID" value="MFE8702781.1"/>
    <property type="molecule type" value="Genomic_DNA"/>
</dbReference>
<proteinExistence type="predicted"/>
<evidence type="ECO:0000313" key="12">
    <source>
        <dbReference type="EMBL" id="MFE8702781.1"/>
    </source>
</evidence>
<feature type="transmembrane region" description="Helical" evidence="9">
    <location>
        <begin position="7"/>
        <end position="29"/>
    </location>
</feature>
<dbReference type="SMART" id="SM00388">
    <property type="entry name" value="HisKA"/>
    <property type="match status" value="1"/>
</dbReference>
<dbReference type="SUPFAM" id="SSF55874">
    <property type="entry name" value="ATPase domain of HSP90 chaperone/DNA topoisomerase II/histidine kinase"/>
    <property type="match status" value="1"/>
</dbReference>
<dbReference type="InterPro" id="IPR036097">
    <property type="entry name" value="HisK_dim/P_sf"/>
</dbReference>
<dbReference type="SMART" id="SM00387">
    <property type="entry name" value="HATPase_c"/>
    <property type="match status" value="1"/>
</dbReference>
<evidence type="ECO:0000256" key="2">
    <source>
        <dbReference type="ARBA" id="ARBA00012438"/>
    </source>
</evidence>
<evidence type="ECO:0000256" key="6">
    <source>
        <dbReference type="ARBA" id="ARBA00022777"/>
    </source>
</evidence>
<comment type="caution">
    <text evidence="12">The sequence shown here is derived from an EMBL/GenBank/DDBJ whole genome shotgun (WGS) entry which is preliminary data.</text>
</comment>
<dbReference type="CDD" id="cd00082">
    <property type="entry name" value="HisKA"/>
    <property type="match status" value="1"/>
</dbReference>
<organism evidence="12 13">
    <name type="scientific">Cytobacillus spartinae</name>
    <dbReference type="NCBI Taxonomy" id="3299023"/>
    <lineage>
        <taxon>Bacteria</taxon>
        <taxon>Bacillati</taxon>
        <taxon>Bacillota</taxon>
        <taxon>Bacilli</taxon>
        <taxon>Bacillales</taxon>
        <taxon>Bacillaceae</taxon>
        <taxon>Cytobacillus</taxon>
    </lineage>
</organism>
<dbReference type="PANTHER" id="PTHR43065">
    <property type="entry name" value="SENSOR HISTIDINE KINASE"/>
    <property type="match status" value="1"/>
</dbReference>
<dbReference type="InterPro" id="IPR013656">
    <property type="entry name" value="PAS_4"/>
</dbReference>
<keyword evidence="9" id="KW-0472">Membrane</keyword>